<dbReference type="PANTHER" id="PTHR28008">
    <property type="entry name" value="DOMAIN PROTEIN, PUTATIVE (AFU_ORTHOLOGUE AFUA_3G10980)-RELATED"/>
    <property type="match status" value="1"/>
</dbReference>
<dbReference type="InterPro" id="IPR006976">
    <property type="entry name" value="VanZ-like"/>
</dbReference>
<organism evidence="3 4">
    <name type="scientific">Bacillus aerolatus</name>
    <dbReference type="NCBI Taxonomy" id="2653354"/>
    <lineage>
        <taxon>Bacteria</taxon>
        <taxon>Bacillati</taxon>
        <taxon>Bacillota</taxon>
        <taxon>Bacilli</taxon>
        <taxon>Bacillales</taxon>
        <taxon>Bacillaceae</taxon>
        <taxon>Bacillus</taxon>
    </lineage>
</organism>
<sequence>MNMKKNSILVVAVPIVWCFLIFAFTAAPSSSGSNTLTIFQQLFGLDDEQAKVVNFLIRKATHVMVFGFLAVLCTFVFRKKRFFLAWLLTTVYAATDEFHQSFVPGRTASVADVLLDSVGAALALFVWRRVVRKRSHFNQSNEDDSASRRRRSYLNKY</sequence>
<keyword evidence="1" id="KW-0812">Transmembrane</keyword>
<keyword evidence="1" id="KW-1133">Transmembrane helix</keyword>
<dbReference type="Proteomes" id="UP000429595">
    <property type="component" value="Unassembled WGS sequence"/>
</dbReference>
<evidence type="ECO:0000256" key="1">
    <source>
        <dbReference type="SAM" id="Phobius"/>
    </source>
</evidence>
<dbReference type="Pfam" id="PF04892">
    <property type="entry name" value="VanZ"/>
    <property type="match status" value="1"/>
</dbReference>
<feature type="transmembrane region" description="Helical" evidence="1">
    <location>
        <begin position="84"/>
        <end position="102"/>
    </location>
</feature>
<feature type="domain" description="VanZ-like" evidence="2">
    <location>
        <begin position="14"/>
        <end position="128"/>
    </location>
</feature>
<dbReference type="AlphaFoldDB" id="A0A6I1FM24"/>
<keyword evidence="1" id="KW-0472">Membrane</keyword>
<feature type="transmembrane region" description="Helical" evidence="1">
    <location>
        <begin position="55"/>
        <end position="77"/>
    </location>
</feature>
<dbReference type="PANTHER" id="PTHR28008:SF1">
    <property type="entry name" value="DOMAIN PROTEIN, PUTATIVE (AFU_ORTHOLOGUE AFUA_3G10980)-RELATED"/>
    <property type="match status" value="1"/>
</dbReference>
<keyword evidence="4" id="KW-1185">Reference proteome</keyword>
<reference evidence="3 4" key="1">
    <citation type="submission" date="2019-10" db="EMBL/GenBank/DDBJ databases">
        <title>Bacillus aerolatum sp. nov., isolated from bioaerosol of sport playgrounds.</title>
        <authorList>
            <person name="Chen P."/>
            <person name="Zhang G."/>
        </authorList>
    </citation>
    <scope>NUCLEOTIDE SEQUENCE [LARGE SCALE GENOMIC DNA]</scope>
    <source>
        <strain evidence="3 4">CX253</strain>
    </source>
</reference>
<feature type="transmembrane region" description="Helical" evidence="1">
    <location>
        <begin position="108"/>
        <end position="127"/>
    </location>
</feature>
<dbReference type="EMBL" id="WEIO01000003">
    <property type="protein sequence ID" value="KAB7707361.1"/>
    <property type="molecule type" value="Genomic_DNA"/>
</dbReference>
<accession>A0A6I1FM24</accession>
<evidence type="ECO:0000313" key="4">
    <source>
        <dbReference type="Proteomes" id="UP000429595"/>
    </source>
</evidence>
<evidence type="ECO:0000313" key="3">
    <source>
        <dbReference type="EMBL" id="KAB7707361.1"/>
    </source>
</evidence>
<protein>
    <submittedName>
        <fullName evidence="3">VanZ family protein</fullName>
    </submittedName>
</protein>
<dbReference type="NCBIfam" id="NF037970">
    <property type="entry name" value="vanZ_1"/>
    <property type="match status" value="1"/>
</dbReference>
<gene>
    <name evidence="3" type="ORF">F9802_06315</name>
</gene>
<name>A0A6I1FM24_9BACI</name>
<evidence type="ECO:0000259" key="2">
    <source>
        <dbReference type="Pfam" id="PF04892"/>
    </source>
</evidence>
<proteinExistence type="predicted"/>
<comment type="caution">
    <text evidence="3">The sequence shown here is derived from an EMBL/GenBank/DDBJ whole genome shotgun (WGS) entry which is preliminary data.</text>
</comment>